<dbReference type="Gene3D" id="2.40.370.10">
    <property type="entry name" value="AttH-like domain"/>
    <property type="match status" value="1"/>
</dbReference>
<dbReference type="CDD" id="cd22187">
    <property type="entry name" value="asqI-like"/>
    <property type="match status" value="1"/>
</dbReference>
<dbReference type="InterPro" id="IPR010791">
    <property type="entry name" value="AttH_dom"/>
</dbReference>
<organism evidence="2 3">
    <name type="scientific">Leifsonia soli</name>
    <dbReference type="NCBI Taxonomy" id="582665"/>
    <lineage>
        <taxon>Bacteria</taxon>
        <taxon>Bacillati</taxon>
        <taxon>Actinomycetota</taxon>
        <taxon>Actinomycetes</taxon>
        <taxon>Micrococcales</taxon>
        <taxon>Microbacteriaceae</taxon>
        <taxon>Leifsonia</taxon>
    </lineage>
</organism>
<feature type="domain" description="AttH" evidence="1">
    <location>
        <begin position="43"/>
        <end position="198"/>
    </location>
</feature>
<reference evidence="2 3" key="1">
    <citation type="submission" date="2020-07" db="EMBL/GenBank/DDBJ databases">
        <title>Sequencing the genomes of 1000 actinobacteria strains.</title>
        <authorList>
            <person name="Klenk H.-P."/>
        </authorList>
    </citation>
    <scope>NUCLEOTIDE SEQUENCE [LARGE SCALE GENOMIC DNA]</scope>
    <source>
        <strain evidence="2 3">DSM 23871</strain>
    </source>
</reference>
<evidence type="ECO:0000313" key="3">
    <source>
        <dbReference type="Proteomes" id="UP000589620"/>
    </source>
</evidence>
<dbReference type="Proteomes" id="UP000589620">
    <property type="component" value="Unassembled WGS sequence"/>
</dbReference>
<gene>
    <name evidence="2" type="ORF">BJ963_001824</name>
</gene>
<dbReference type="AlphaFoldDB" id="A0A852T042"/>
<name>A0A852T042_9MICO</name>
<dbReference type="InterPro" id="IPR023374">
    <property type="entry name" value="AttH-like_dom_sf"/>
</dbReference>
<dbReference type="RefSeq" id="WP_179456139.1">
    <property type="nucleotide sequence ID" value="NZ_BAAAPX010000001.1"/>
</dbReference>
<comment type="caution">
    <text evidence="2">The sequence shown here is derived from an EMBL/GenBank/DDBJ whole genome shotgun (WGS) entry which is preliminary data.</text>
</comment>
<accession>A0A852T042</accession>
<keyword evidence="3" id="KW-1185">Reference proteome</keyword>
<dbReference type="EMBL" id="JACCBJ010000001">
    <property type="protein sequence ID" value="NYD74305.1"/>
    <property type="molecule type" value="Genomic_DNA"/>
</dbReference>
<dbReference type="Pfam" id="PF07143">
    <property type="entry name" value="CrtC"/>
    <property type="match status" value="1"/>
</dbReference>
<sequence>MATTHTASIANQDQDYRRIGISRDEITPWEDGARTDGRSGTYEWWYFDAHLDNGAKLVVIFMTKDLSAPKRPLSPMIRMNLDLPDGRSLNFIRDYPADSFSAATDHADVRIGENRFTGDLTHYEIDAEVDDVKVHVTLDAQIRPWRPETGYLVFGEKRDLEFSWLPAVPQGAVQGSYEVGGVRTEVTGVGYHDHNWGNVGMMSIIHDWYWARGQAGPYAVIASYITAHEKYGYDPIPIFMLAREGQIVADDARFVRFLAKDAHTDPKTGKPVANVTSYYYDDGTDRYVVTFKRERDLVANTFVEQMGGLRKLAARLIRFDGAYLRFVGQLTIERWSGAKLVESFTDDAIWELMYFGHARTDERSPVRPA</sequence>
<protein>
    <recommendedName>
        <fullName evidence="1">AttH domain-containing protein</fullName>
    </recommendedName>
</protein>
<proteinExistence type="predicted"/>
<dbReference type="SUPFAM" id="SSF159245">
    <property type="entry name" value="AttH-like"/>
    <property type="match status" value="1"/>
</dbReference>
<evidence type="ECO:0000259" key="1">
    <source>
        <dbReference type="Pfam" id="PF07143"/>
    </source>
</evidence>
<evidence type="ECO:0000313" key="2">
    <source>
        <dbReference type="EMBL" id="NYD74305.1"/>
    </source>
</evidence>